<dbReference type="EMBL" id="BNAS01000006">
    <property type="protein sequence ID" value="GHH77530.1"/>
    <property type="molecule type" value="Genomic_DNA"/>
</dbReference>
<feature type="transmembrane region" description="Helical" evidence="1">
    <location>
        <begin position="180"/>
        <end position="201"/>
    </location>
</feature>
<dbReference type="AlphaFoldDB" id="A0A919KY29"/>
<reference evidence="2" key="2">
    <citation type="submission" date="2020-09" db="EMBL/GenBank/DDBJ databases">
        <authorList>
            <person name="Sun Q."/>
            <person name="Zhou Y."/>
        </authorList>
    </citation>
    <scope>NUCLEOTIDE SEQUENCE</scope>
    <source>
        <strain evidence="2">CGMCC 4.7398</strain>
    </source>
</reference>
<sequence>MTRPVTTSAWADRAWTRLRLHLSDPARRSLPEVTIETAPTVRGWVFRAALLALVPLLVLTAAFRTPGLEPALVWTLVALCTGLLVVHPTPTTAGGAIALSGVLLWGFTAEPFDPWSLVVALLGYLVARTAWWAAHVPFRGRAEVAVLTVGWRRDAVVLGGTGILGGLAMLASGATLRGAVLLAALAVAGLALVALATGGTARDDGRD</sequence>
<reference evidence="2" key="1">
    <citation type="journal article" date="2014" name="Int. J. Syst. Evol. Microbiol.">
        <title>Complete genome sequence of Corynebacterium casei LMG S-19264T (=DSM 44701T), isolated from a smear-ripened cheese.</title>
        <authorList>
            <consortium name="US DOE Joint Genome Institute (JGI-PGF)"/>
            <person name="Walter F."/>
            <person name="Albersmeier A."/>
            <person name="Kalinowski J."/>
            <person name="Ruckert C."/>
        </authorList>
    </citation>
    <scope>NUCLEOTIDE SEQUENCE</scope>
    <source>
        <strain evidence="2">CGMCC 4.7398</strain>
    </source>
</reference>
<accession>A0A919KY29</accession>
<keyword evidence="3" id="KW-1185">Reference proteome</keyword>
<evidence type="ECO:0000313" key="2">
    <source>
        <dbReference type="EMBL" id="GHH77530.1"/>
    </source>
</evidence>
<feature type="transmembrane region" description="Helical" evidence="1">
    <location>
        <begin position="44"/>
        <end position="64"/>
    </location>
</feature>
<keyword evidence="1" id="KW-0472">Membrane</keyword>
<keyword evidence="1" id="KW-1133">Transmembrane helix</keyword>
<feature type="transmembrane region" description="Helical" evidence="1">
    <location>
        <begin position="155"/>
        <end position="174"/>
    </location>
</feature>
<organism evidence="2 3">
    <name type="scientific">Promicromonospora soli</name>
    <dbReference type="NCBI Taxonomy" id="2035533"/>
    <lineage>
        <taxon>Bacteria</taxon>
        <taxon>Bacillati</taxon>
        <taxon>Actinomycetota</taxon>
        <taxon>Actinomycetes</taxon>
        <taxon>Micrococcales</taxon>
        <taxon>Promicromonosporaceae</taxon>
        <taxon>Promicromonospora</taxon>
    </lineage>
</organism>
<keyword evidence="1" id="KW-0812">Transmembrane</keyword>
<dbReference type="RefSeq" id="WP_189670923.1">
    <property type="nucleotide sequence ID" value="NZ_BNAS01000006.1"/>
</dbReference>
<comment type="caution">
    <text evidence="2">The sequence shown here is derived from an EMBL/GenBank/DDBJ whole genome shotgun (WGS) entry which is preliminary data.</text>
</comment>
<dbReference type="Proteomes" id="UP000627369">
    <property type="component" value="Unassembled WGS sequence"/>
</dbReference>
<protein>
    <submittedName>
        <fullName evidence="2">Uncharacterized protein</fullName>
    </submittedName>
</protein>
<gene>
    <name evidence="2" type="ORF">GCM10017772_38750</name>
</gene>
<evidence type="ECO:0000256" key="1">
    <source>
        <dbReference type="SAM" id="Phobius"/>
    </source>
</evidence>
<name>A0A919KY29_9MICO</name>
<proteinExistence type="predicted"/>
<feature type="transmembrane region" description="Helical" evidence="1">
    <location>
        <begin position="93"/>
        <end position="109"/>
    </location>
</feature>
<feature type="transmembrane region" description="Helical" evidence="1">
    <location>
        <begin position="115"/>
        <end position="134"/>
    </location>
</feature>
<evidence type="ECO:0000313" key="3">
    <source>
        <dbReference type="Proteomes" id="UP000627369"/>
    </source>
</evidence>